<comment type="caution">
    <text evidence="1">The sequence shown here is derived from an EMBL/GenBank/DDBJ whole genome shotgun (WGS) entry which is preliminary data.</text>
</comment>
<gene>
    <name evidence="1" type="ORF">AACH00_14645</name>
</gene>
<sequence length="243" mass="27498">MQNLLALTLLAVFTLSGCQPSYEEAAKLEAMKKAEAARRIELCRDNDMDSCPDVGPPPIKSVPGVFTMQKWNNLWFKVPAEYHGAGGMNFRWPSKRPPGAPLPRPNSDVNIFLYIRSYDIPPEPHGYLRIEAAEREGRITDRVTLRPGLDRLQYRDLDWDTGKPSSFVFTEYVATTRKDPQGQPPVLRCKTNLADPEQAGGGGGFLWRDGILVEILIREGNICEDWPELYDEVIRLLELIEKV</sequence>
<reference evidence="1 2" key="1">
    <citation type="submission" date="2024-04" db="EMBL/GenBank/DDBJ databases">
        <title>Novel species of the genus Ideonella isolated from streams.</title>
        <authorList>
            <person name="Lu H."/>
        </authorList>
    </citation>
    <scope>NUCLEOTIDE SEQUENCE [LARGE SCALE GENOMIC DNA]</scope>
    <source>
        <strain evidence="1 2">LYT19W</strain>
    </source>
</reference>
<dbReference type="RefSeq" id="WP_341399905.1">
    <property type="nucleotide sequence ID" value="NZ_JBBUTI010000010.1"/>
</dbReference>
<dbReference type="Proteomes" id="UP001379945">
    <property type="component" value="Unassembled WGS sequence"/>
</dbReference>
<name>A0ABU9CAF6_9BURK</name>
<accession>A0ABU9CAF6</accession>
<protein>
    <recommendedName>
        <fullName evidence="3">Lipoprotein</fullName>
    </recommendedName>
</protein>
<evidence type="ECO:0000313" key="2">
    <source>
        <dbReference type="Proteomes" id="UP001379945"/>
    </source>
</evidence>
<proteinExistence type="predicted"/>
<organism evidence="1 2">
    <name type="scientific">Ideonella margarita</name>
    <dbReference type="NCBI Taxonomy" id="2984191"/>
    <lineage>
        <taxon>Bacteria</taxon>
        <taxon>Pseudomonadati</taxon>
        <taxon>Pseudomonadota</taxon>
        <taxon>Betaproteobacteria</taxon>
        <taxon>Burkholderiales</taxon>
        <taxon>Sphaerotilaceae</taxon>
        <taxon>Ideonella</taxon>
    </lineage>
</organism>
<dbReference type="EMBL" id="JBBUTI010000010">
    <property type="protein sequence ID" value="MEK8047597.1"/>
    <property type="molecule type" value="Genomic_DNA"/>
</dbReference>
<evidence type="ECO:0008006" key="3">
    <source>
        <dbReference type="Google" id="ProtNLM"/>
    </source>
</evidence>
<keyword evidence="2" id="KW-1185">Reference proteome</keyword>
<evidence type="ECO:0000313" key="1">
    <source>
        <dbReference type="EMBL" id="MEK8047597.1"/>
    </source>
</evidence>